<name>A0A183D565_9BILA</name>
<dbReference type="PANTHER" id="PTHR47331">
    <property type="entry name" value="PHD-TYPE DOMAIN-CONTAINING PROTEIN"/>
    <property type="match status" value="1"/>
</dbReference>
<sequence length="385" mass="43840">MHPENLAQYNAIIQQQLLEGIIELAPLGTTGSSGWSSKIATNIYVDNVLLLLETEGEALEAYQESKQIFLSAKMNLCDYISNSTFVSEKIKPEDRYPTQNVKVLGLIWNVFDDMLIYRVGLVLKKLNGTLLQTPLLVQIAQLSMRVQKLTFAHYFEVPHISNSRFDLPRLELLGVLIGVQISQLIAKQLRLSNMHFTLWCDSKCVLSWIEVEIDDSLPRFFRQHADCLHRCFPHQSGNATVQIGFLKLAQIGLVSKYLDRIPFNKSSLSVQLLVILFKFHVALMQQVRTHFRLHGIRLLTQPHTYCVSSVKLHACLLLGLHLSLDLGCSKTSENCTKLFVSPNTAPHQRIGNKDKLWRCGGRLTTTRLPQQEKRPIFLPRQSRIT</sequence>
<dbReference type="Pfam" id="PF05380">
    <property type="entry name" value="Peptidase_A17"/>
    <property type="match status" value="1"/>
</dbReference>
<evidence type="ECO:0000313" key="1">
    <source>
        <dbReference type="EMBL" id="VDK41248.1"/>
    </source>
</evidence>
<reference evidence="1 2" key="2">
    <citation type="submission" date="2018-11" db="EMBL/GenBank/DDBJ databases">
        <authorList>
            <consortium name="Pathogen Informatics"/>
        </authorList>
    </citation>
    <scope>NUCLEOTIDE SEQUENCE [LARGE SCALE GENOMIC DNA]</scope>
</reference>
<evidence type="ECO:0000313" key="3">
    <source>
        <dbReference type="WBParaSite" id="GPUH_0000386301-mRNA-1"/>
    </source>
</evidence>
<proteinExistence type="predicted"/>
<keyword evidence="2" id="KW-1185">Reference proteome</keyword>
<dbReference type="AlphaFoldDB" id="A0A183D565"/>
<reference evidence="3" key="1">
    <citation type="submission" date="2016-06" db="UniProtKB">
        <authorList>
            <consortium name="WormBaseParasite"/>
        </authorList>
    </citation>
    <scope>IDENTIFICATION</scope>
</reference>
<dbReference type="InterPro" id="IPR008042">
    <property type="entry name" value="Retrotrans_Pao"/>
</dbReference>
<accession>A0A183D565</accession>
<dbReference type="WBParaSite" id="GPUH_0000386301-mRNA-1">
    <property type="protein sequence ID" value="GPUH_0000386301-mRNA-1"/>
    <property type="gene ID" value="GPUH_0000386301"/>
</dbReference>
<dbReference type="Proteomes" id="UP000271098">
    <property type="component" value="Unassembled WGS sequence"/>
</dbReference>
<gene>
    <name evidence="1" type="ORF">GPUH_LOCUS3855</name>
</gene>
<organism evidence="3">
    <name type="scientific">Gongylonema pulchrum</name>
    <dbReference type="NCBI Taxonomy" id="637853"/>
    <lineage>
        <taxon>Eukaryota</taxon>
        <taxon>Metazoa</taxon>
        <taxon>Ecdysozoa</taxon>
        <taxon>Nematoda</taxon>
        <taxon>Chromadorea</taxon>
        <taxon>Rhabditida</taxon>
        <taxon>Spirurina</taxon>
        <taxon>Spiruromorpha</taxon>
        <taxon>Spiruroidea</taxon>
        <taxon>Gongylonematidae</taxon>
        <taxon>Gongylonema</taxon>
    </lineage>
</organism>
<dbReference type="OrthoDB" id="6020750at2759"/>
<evidence type="ECO:0000313" key="2">
    <source>
        <dbReference type="Proteomes" id="UP000271098"/>
    </source>
</evidence>
<dbReference type="EMBL" id="UYRT01006870">
    <property type="protein sequence ID" value="VDK41248.1"/>
    <property type="molecule type" value="Genomic_DNA"/>
</dbReference>
<protein>
    <submittedName>
        <fullName evidence="3">RNase H domain-containing protein</fullName>
    </submittedName>
</protein>